<protein>
    <recommendedName>
        <fullName evidence="5">3-methylmercaptopropionyl-CoA ligase</fullName>
        <ecNumber evidence="4">6.2.1.44</ecNumber>
    </recommendedName>
</protein>
<dbReference type="Pfam" id="PF13193">
    <property type="entry name" value="AMP-binding_C"/>
    <property type="match status" value="1"/>
</dbReference>
<evidence type="ECO:0000259" key="6">
    <source>
        <dbReference type="Pfam" id="PF00501"/>
    </source>
</evidence>
<comment type="caution">
    <text evidence="8">The sequence shown here is derived from an EMBL/GenBank/DDBJ whole genome shotgun (WGS) entry which is preliminary data.</text>
</comment>
<feature type="domain" description="AMP-dependent synthetase/ligase" evidence="6">
    <location>
        <begin position="33"/>
        <end position="380"/>
    </location>
</feature>
<dbReference type="InterPro" id="IPR025110">
    <property type="entry name" value="AMP-bd_C"/>
</dbReference>
<accession>A0A562LTP1</accession>
<dbReference type="Proteomes" id="UP000317176">
    <property type="component" value="Unassembled WGS sequence"/>
</dbReference>
<dbReference type="PANTHER" id="PTHR43767:SF1">
    <property type="entry name" value="NONRIBOSOMAL PEPTIDE SYNTHASE PES1 (EUROFUNG)-RELATED"/>
    <property type="match status" value="1"/>
</dbReference>
<evidence type="ECO:0000313" key="9">
    <source>
        <dbReference type="Proteomes" id="UP000317176"/>
    </source>
</evidence>
<dbReference type="PANTHER" id="PTHR43767">
    <property type="entry name" value="LONG-CHAIN-FATTY-ACID--COA LIGASE"/>
    <property type="match status" value="1"/>
</dbReference>
<evidence type="ECO:0000256" key="2">
    <source>
        <dbReference type="ARBA" id="ARBA00022598"/>
    </source>
</evidence>
<dbReference type="NCBIfam" id="NF004797">
    <property type="entry name" value="PRK06145.1"/>
    <property type="match status" value="1"/>
</dbReference>
<dbReference type="Gene3D" id="3.30.300.30">
    <property type="match status" value="1"/>
</dbReference>
<dbReference type="FunFam" id="3.30.300.30:FF:000008">
    <property type="entry name" value="2,3-dihydroxybenzoate-AMP ligase"/>
    <property type="match status" value="1"/>
</dbReference>
<evidence type="ECO:0000313" key="8">
    <source>
        <dbReference type="EMBL" id="TWI10995.1"/>
    </source>
</evidence>
<dbReference type="SUPFAM" id="SSF56801">
    <property type="entry name" value="Acetyl-CoA synthetase-like"/>
    <property type="match status" value="1"/>
</dbReference>
<dbReference type="EC" id="6.2.1.44" evidence="4"/>
<gene>
    <name evidence="8" type="ORF">IQ17_00144</name>
</gene>
<organism evidence="8 9">
    <name type="scientific">Bradyrhizobium daqingense</name>
    <dbReference type="NCBI Taxonomy" id="993502"/>
    <lineage>
        <taxon>Bacteria</taxon>
        <taxon>Pseudomonadati</taxon>
        <taxon>Pseudomonadota</taxon>
        <taxon>Alphaproteobacteria</taxon>
        <taxon>Hyphomicrobiales</taxon>
        <taxon>Nitrobacteraceae</taxon>
        <taxon>Bradyrhizobium</taxon>
    </lineage>
</organism>
<evidence type="ECO:0000259" key="7">
    <source>
        <dbReference type="Pfam" id="PF13193"/>
    </source>
</evidence>
<dbReference type="GO" id="GO:0016878">
    <property type="term" value="F:acid-thiol ligase activity"/>
    <property type="evidence" value="ECO:0007669"/>
    <property type="project" value="UniProtKB-ARBA"/>
</dbReference>
<reference evidence="8 9" key="1">
    <citation type="journal article" date="2015" name="Stand. Genomic Sci.">
        <title>Genomic Encyclopedia of Bacterial and Archaeal Type Strains, Phase III: the genomes of soil and plant-associated and newly described type strains.</title>
        <authorList>
            <person name="Whitman W.B."/>
            <person name="Woyke T."/>
            <person name="Klenk H.P."/>
            <person name="Zhou Y."/>
            <person name="Lilburn T.G."/>
            <person name="Beck B.J."/>
            <person name="De Vos P."/>
            <person name="Vandamme P."/>
            <person name="Eisen J.A."/>
            <person name="Garrity G."/>
            <person name="Hugenholtz P."/>
            <person name="Kyrpides N.C."/>
        </authorList>
    </citation>
    <scope>NUCLEOTIDE SEQUENCE [LARGE SCALE GENOMIC DNA]</scope>
    <source>
        <strain evidence="8 9">CGMCC 1.10947</strain>
    </source>
</reference>
<evidence type="ECO:0000256" key="3">
    <source>
        <dbReference type="ARBA" id="ARBA00051915"/>
    </source>
</evidence>
<dbReference type="InterPro" id="IPR045851">
    <property type="entry name" value="AMP-bd_C_sf"/>
</dbReference>
<name>A0A562LTP1_9BRAD</name>
<evidence type="ECO:0000256" key="5">
    <source>
        <dbReference type="ARBA" id="ARBA00067668"/>
    </source>
</evidence>
<dbReference type="AlphaFoldDB" id="A0A562LTP1"/>
<dbReference type="InterPro" id="IPR042099">
    <property type="entry name" value="ANL_N_sf"/>
</dbReference>
<proteinExistence type="inferred from homology"/>
<dbReference type="EMBL" id="VLKL01000001">
    <property type="protein sequence ID" value="TWI10995.1"/>
    <property type="molecule type" value="Genomic_DNA"/>
</dbReference>
<comment type="catalytic activity">
    <reaction evidence="3">
        <text>3-(methylsulfanyl)propanoate + ATP + CoA = 3-(methylsulfanyl)propanoyl-CoA + AMP + diphosphate</text>
        <dbReference type="Rhea" id="RHEA:43052"/>
        <dbReference type="ChEBI" id="CHEBI:30616"/>
        <dbReference type="ChEBI" id="CHEBI:33019"/>
        <dbReference type="ChEBI" id="CHEBI:49016"/>
        <dbReference type="ChEBI" id="CHEBI:57287"/>
        <dbReference type="ChEBI" id="CHEBI:82815"/>
        <dbReference type="ChEBI" id="CHEBI:456215"/>
        <dbReference type="EC" id="6.2.1.44"/>
    </reaction>
    <physiologicalReaction direction="left-to-right" evidence="3">
        <dbReference type="Rhea" id="RHEA:43053"/>
    </physiologicalReaction>
</comment>
<evidence type="ECO:0000256" key="1">
    <source>
        <dbReference type="ARBA" id="ARBA00006432"/>
    </source>
</evidence>
<dbReference type="Gene3D" id="3.40.50.12780">
    <property type="entry name" value="N-terminal domain of ligase-like"/>
    <property type="match status" value="1"/>
</dbReference>
<comment type="similarity">
    <text evidence="1">Belongs to the ATP-dependent AMP-binding enzyme family.</text>
</comment>
<keyword evidence="9" id="KW-1185">Reference proteome</keyword>
<keyword evidence="2" id="KW-0436">Ligase</keyword>
<evidence type="ECO:0000256" key="4">
    <source>
        <dbReference type="ARBA" id="ARBA00066616"/>
    </source>
</evidence>
<feature type="domain" description="AMP-binding enzyme C-terminal" evidence="7">
    <location>
        <begin position="430"/>
        <end position="505"/>
    </location>
</feature>
<dbReference type="InterPro" id="IPR050237">
    <property type="entry name" value="ATP-dep_AMP-bd_enzyme"/>
</dbReference>
<dbReference type="Pfam" id="PF00501">
    <property type="entry name" value="AMP-binding"/>
    <property type="match status" value="1"/>
</dbReference>
<dbReference type="CDD" id="cd17631">
    <property type="entry name" value="FACL_FadD13-like"/>
    <property type="match status" value="1"/>
</dbReference>
<dbReference type="InterPro" id="IPR000873">
    <property type="entry name" value="AMP-dep_synth/lig_dom"/>
</dbReference>
<sequence>MNYESEFIKGGDEAANRLKTSAMINLSSFIAFHARRTPDRAALKYRGEEISYAVFHARVRQVAGWLAAQGIGPGDVVAVLMKNSAAFLELVFATSHLGAVFLPVNFRLSHDEVGYIAGNAGARLLIADEELAANAAGAKTIVVNEAAQQSITHLAGDAPTAAMHVRQPSDLMRLMYTSGTTDRPKGVMLTYDNFYWKSADQTIALGISADTRLLVVGPLYHVGALDLPGIAVLWHGGFIRIERNFEPETALAAIAEDKLNAAWFAPVMTTAMLTCPRRDRYDVSSLQWAIGGGEKTPELRIRAFSEYFRNARYIDAYGLTETVGGDTFMEKGREIEKIGSTGRAIAHVEIEIRDEDGKKLPPNVNGEICLRGPKITRGYWKDPEKTASAYFGDWFRTGDVGYLDEDGFLYLTDRKKDMIISGGENIASSEVERVIYDLPDVREVAVIGLRDPRWGERPVAIVVLAEGASLELPALTEHCRARLASFKVPKQLIIRDALPRNPSGKILKRVLRAELETSE</sequence>